<name>K0SY92_THAOC</name>
<accession>K0SY92</accession>
<gene>
    <name evidence="1" type="ORF">THAOC_08286</name>
</gene>
<reference evidence="1 2" key="1">
    <citation type="journal article" date="2012" name="Genome Biol.">
        <title>Genome and low-iron response of an oceanic diatom adapted to chronic iron limitation.</title>
        <authorList>
            <person name="Lommer M."/>
            <person name="Specht M."/>
            <person name="Roy A.S."/>
            <person name="Kraemer L."/>
            <person name="Andreson R."/>
            <person name="Gutowska M.A."/>
            <person name="Wolf J."/>
            <person name="Bergner S.V."/>
            <person name="Schilhabel M.B."/>
            <person name="Klostermeier U.C."/>
            <person name="Beiko R.G."/>
            <person name="Rosenstiel P."/>
            <person name="Hippler M."/>
            <person name="Laroche J."/>
        </authorList>
    </citation>
    <scope>NUCLEOTIDE SEQUENCE [LARGE SCALE GENOMIC DNA]</scope>
    <source>
        <strain evidence="1 2">CCMP1005</strain>
    </source>
</reference>
<proteinExistence type="predicted"/>
<sequence length="86" mass="9779">MHWAKNSHSDVVGNREEDHDLEVDRVRDVYYAVEYDGESRDPALLLAEWGDGDEALIDPRVCLHARVVVPEAVDRCVSVPYAQDQD</sequence>
<dbReference type="EMBL" id="AGNL01008646">
    <property type="protein sequence ID" value="EJK70360.1"/>
    <property type="molecule type" value="Genomic_DNA"/>
</dbReference>
<protein>
    <submittedName>
        <fullName evidence="1">Uncharacterized protein</fullName>
    </submittedName>
</protein>
<comment type="caution">
    <text evidence="1">The sequence shown here is derived from an EMBL/GenBank/DDBJ whole genome shotgun (WGS) entry which is preliminary data.</text>
</comment>
<organism evidence="1 2">
    <name type="scientific">Thalassiosira oceanica</name>
    <name type="common">Marine diatom</name>
    <dbReference type="NCBI Taxonomy" id="159749"/>
    <lineage>
        <taxon>Eukaryota</taxon>
        <taxon>Sar</taxon>
        <taxon>Stramenopiles</taxon>
        <taxon>Ochrophyta</taxon>
        <taxon>Bacillariophyta</taxon>
        <taxon>Coscinodiscophyceae</taxon>
        <taxon>Thalassiosirophycidae</taxon>
        <taxon>Thalassiosirales</taxon>
        <taxon>Thalassiosiraceae</taxon>
        <taxon>Thalassiosira</taxon>
    </lineage>
</organism>
<evidence type="ECO:0000313" key="2">
    <source>
        <dbReference type="Proteomes" id="UP000266841"/>
    </source>
</evidence>
<dbReference type="Proteomes" id="UP000266841">
    <property type="component" value="Unassembled WGS sequence"/>
</dbReference>
<evidence type="ECO:0000313" key="1">
    <source>
        <dbReference type="EMBL" id="EJK70360.1"/>
    </source>
</evidence>
<dbReference type="AlphaFoldDB" id="K0SY92"/>
<keyword evidence="2" id="KW-1185">Reference proteome</keyword>